<dbReference type="InterPro" id="IPR036188">
    <property type="entry name" value="FAD/NAD-bd_sf"/>
</dbReference>
<reference evidence="7" key="1">
    <citation type="submission" date="2023-03" db="EMBL/GenBank/DDBJ databases">
        <title>Massive genome expansion in bonnet fungi (Mycena s.s.) driven by repeated elements and novel gene families across ecological guilds.</title>
        <authorList>
            <consortium name="Lawrence Berkeley National Laboratory"/>
            <person name="Harder C.B."/>
            <person name="Miyauchi S."/>
            <person name="Viragh M."/>
            <person name="Kuo A."/>
            <person name="Thoen E."/>
            <person name="Andreopoulos B."/>
            <person name="Lu D."/>
            <person name="Skrede I."/>
            <person name="Drula E."/>
            <person name="Henrissat B."/>
            <person name="Morin E."/>
            <person name="Kohler A."/>
            <person name="Barry K."/>
            <person name="LaButti K."/>
            <person name="Morin E."/>
            <person name="Salamov A."/>
            <person name="Lipzen A."/>
            <person name="Mereny Z."/>
            <person name="Hegedus B."/>
            <person name="Baldrian P."/>
            <person name="Stursova M."/>
            <person name="Weitz H."/>
            <person name="Taylor A."/>
            <person name="Grigoriev I.V."/>
            <person name="Nagy L.G."/>
            <person name="Martin F."/>
            <person name="Kauserud H."/>
        </authorList>
    </citation>
    <scope>NUCLEOTIDE SEQUENCE</scope>
    <source>
        <strain evidence="7">CBHHK002</strain>
    </source>
</reference>
<evidence type="ECO:0000256" key="5">
    <source>
        <dbReference type="ARBA" id="ARBA00023033"/>
    </source>
</evidence>
<dbReference type="GO" id="GO:0071949">
    <property type="term" value="F:FAD binding"/>
    <property type="evidence" value="ECO:0007669"/>
    <property type="project" value="InterPro"/>
</dbReference>
<keyword evidence="8" id="KW-1185">Reference proteome</keyword>
<gene>
    <name evidence="7" type="ORF">DFH08DRAFT_925969</name>
</gene>
<dbReference type="Pfam" id="PF01494">
    <property type="entry name" value="FAD_binding_3"/>
    <property type="match status" value="2"/>
</dbReference>
<evidence type="ECO:0000256" key="2">
    <source>
        <dbReference type="ARBA" id="ARBA00022630"/>
    </source>
</evidence>
<dbReference type="PANTHER" id="PTHR13789">
    <property type="entry name" value="MONOOXYGENASE"/>
    <property type="match status" value="1"/>
</dbReference>
<dbReference type="SUPFAM" id="SSF54373">
    <property type="entry name" value="FAD-linked reductases, C-terminal domain"/>
    <property type="match status" value="1"/>
</dbReference>
<dbReference type="InterPro" id="IPR050493">
    <property type="entry name" value="FAD-dep_Monooxygenase_BioMet"/>
</dbReference>
<dbReference type="Proteomes" id="UP001218218">
    <property type="component" value="Unassembled WGS sequence"/>
</dbReference>
<name>A0AAD6ZPL1_9AGAR</name>
<dbReference type="SUPFAM" id="SSF51905">
    <property type="entry name" value="FAD/NAD(P)-binding domain"/>
    <property type="match status" value="1"/>
</dbReference>
<evidence type="ECO:0000256" key="4">
    <source>
        <dbReference type="ARBA" id="ARBA00023002"/>
    </source>
</evidence>
<evidence type="ECO:0000313" key="8">
    <source>
        <dbReference type="Proteomes" id="UP001218218"/>
    </source>
</evidence>
<keyword evidence="2" id="KW-0285">Flavoprotein</keyword>
<accession>A0AAD6ZPL1</accession>
<evidence type="ECO:0000259" key="6">
    <source>
        <dbReference type="Pfam" id="PF01494"/>
    </source>
</evidence>
<sequence>MPVTAPMVLPVRSRDSAVDGLALPQHQHVPNGDGAGIGLRLHIVIVGGGIGGLSAAYCLGRAGHRITVLERASDITDVGAGIQVGPNLSRLLIRWGLGEQLEKLATRPQAIALLRYSNGERVGWTKWGSAMEDDHGAPYYHVHRADLLELLHTLAAPHMTLRLNSKVVSVDPHAPRVTLEGGDIIEGDLIIGADGIKSIVRETVVGASKPPIHTGDSAYRSVISTAGMLADPELKELADRGEMISWMGPGATLFEIALHSLYLRITYKIAKHIIGYCMRGKTEYNLVLVHPDNNPNEYYIAEGSVAQMREDFVGWEPRVQKLLKLVQKTYVLPLLYREPLGKWVHAEGKVILLGDACHPTLPSRAQGSAMAVEDAAVLGSLLSRLSQHSQLDTLLRAYQNIRYSRTRETQLAAFANHHIFHLEDGPAQQARDESMRLGMATELARESGEDFGDADGNANVWADRKKSQRQFSYDAEAEAGRWWVANKSSFNK</sequence>
<dbReference type="PRINTS" id="PR00420">
    <property type="entry name" value="RNGMNOXGNASE"/>
</dbReference>
<keyword evidence="3" id="KW-0274">FAD</keyword>
<evidence type="ECO:0000256" key="1">
    <source>
        <dbReference type="ARBA" id="ARBA00007992"/>
    </source>
</evidence>
<feature type="domain" description="FAD-binding" evidence="6">
    <location>
        <begin position="42"/>
        <end position="204"/>
    </location>
</feature>
<comment type="similarity">
    <text evidence="1">Belongs to the paxM FAD-dependent monooxygenase family.</text>
</comment>
<protein>
    <recommendedName>
        <fullName evidence="6">FAD-binding domain-containing protein</fullName>
    </recommendedName>
</protein>
<proteinExistence type="inferred from homology"/>
<dbReference type="EMBL" id="JARIHO010000035">
    <property type="protein sequence ID" value="KAJ7331430.1"/>
    <property type="molecule type" value="Genomic_DNA"/>
</dbReference>
<organism evidence="7 8">
    <name type="scientific">Mycena albidolilacea</name>
    <dbReference type="NCBI Taxonomy" id="1033008"/>
    <lineage>
        <taxon>Eukaryota</taxon>
        <taxon>Fungi</taxon>
        <taxon>Dikarya</taxon>
        <taxon>Basidiomycota</taxon>
        <taxon>Agaricomycotina</taxon>
        <taxon>Agaricomycetes</taxon>
        <taxon>Agaricomycetidae</taxon>
        <taxon>Agaricales</taxon>
        <taxon>Marasmiineae</taxon>
        <taxon>Mycenaceae</taxon>
        <taxon>Mycena</taxon>
    </lineage>
</organism>
<comment type="caution">
    <text evidence="7">The sequence shown here is derived from an EMBL/GenBank/DDBJ whole genome shotgun (WGS) entry which is preliminary data.</text>
</comment>
<evidence type="ECO:0000256" key="3">
    <source>
        <dbReference type="ARBA" id="ARBA00022827"/>
    </source>
</evidence>
<dbReference type="Gene3D" id="3.50.50.60">
    <property type="entry name" value="FAD/NAD(P)-binding domain"/>
    <property type="match status" value="1"/>
</dbReference>
<keyword evidence="4" id="KW-0560">Oxidoreductase</keyword>
<dbReference type="PANTHER" id="PTHR13789:SF147">
    <property type="entry name" value="PUTATIVE (AFU_ORTHOLOGUE AFUA_2G01950)-RELATED"/>
    <property type="match status" value="1"/>
</dbReference>
<evidence type="ECO:0000313" key="7">
    <source>
        <dbReference type="EMBL" id="KAJ7331430.1"/>
    </source>
</evidence>
<keyword evidence="5" id="KW-0503">Monooxygenase</keyword>
<dbReference type="InterPro" id="IPR002938">
    <property type="entry name" value="FAD-bd"/>
</dbReference>
<feature type="domain" description="FAD-binding" evidence="6">
    <location>
        <begin position="347"/>
        <end position="406"/>
    </location>
</feature>
<dbReference type="AlphaFoldDB" id="A0AAD6ZPL1"/>
<dbReference type="GO" id="GO:0004497">
    <property type="term" value="F:monooxygenase activity"/>
    <property type="evidence" value="ECO:0007669"/>
    <property type="project" value="UniProtKB-KW"/>
</dbReference>